<dbReference type="SUPFAM" id="SSF52540">
    <property type="entry name" value="P-loop containing nucleoside triphosphate hydrolases"/>
    <property type="match status" value="1"/>
</dbReference>
<keyword evidence="6" id="KW-0812">Transmembrane</keyword>
<dbReference type="InterPro" id="IPR027417">
    <property type="entry name" value="P-loop_NTPase"/>
</dbReference>
<keyword evidence="6" id="KW-1133">Transmembrane helix</keyword>
<evidence type="ECO:0000259" key="7">
    <source>
        <dbReference type="Pfam" id="PF00350"/>
    </source>
</evidence>
<evidence type="ECO:0000256" key="5">
    <source>
        <dbReference type="ARBA" id="ARBA00023136"/>
    </source>
</evidence>
<evidence type="ECO:0000256" key="2">
    <source>
        <dbReference type="ARBA" id="ARBA00022741"/>
    </source>
</evidence>
<evidence type="ECO:0000256" key="3">
    <source>
        <dbReference type="ARBA" id="ARBA00022801"/>
    </source>
</evidence>
<gene>
    <name evidence="8" type="ORF">GCM10010365_17580</name>
</gene>
<dbReference type="GO" id="GO:0008053">
    <property type="term" value="P:mitochondrial fusion"/>
    <property type="evidence" value="ECO:0007669"/>
    <property type="project" value="TreeGrafter"/>
</dbReference>
<dbReference type="Pfam" id="PF00350">
    <property type="entry name" value="Dynamin_N"/>
    <property type="match status" value="1"/>
</dbReference>
<comment type="caution">
    <text evidence="8">The sequence shown here is derived from an EMBL/GenBank/DDBJ whole genome shotgun (WGS) entry which is preliminary data.</text>
</comment>
<evidence type="ECO:0000313" key="9">
    <source>
        <dbReference type="Proteomes" id="UP000622166"/>
    </source>
</evidence>
<evidence type="ECO:0000256" key="1">
    <source>
        <dbReference type="ARBA" id="ARBA00004370"/>
    </source>
</evidence>
<keyword evidence="5 6" id="KW-0472">Membrane</keyword>
<organism evidence="8 9">
    <name type="scientific">Streptomyces poonensis</name>
    <dbReference type="NCBI Taxonomy" id="68255"/>
    <lineage>
        <taxon>Bacteria</taxon>
        <taxon>Bacillati</taxon>
        <taxon>Actinomycetota</taxon>
        <taxon>Actinomycetes</taxon>
        <taxon>Kitasatosporales</taxon>
        <taxon>Streptomycetaceae</taxon>
        <taxon>Streptomyces</taxon>
    </lineage>
</organism>
<dbReference type="AlphaFoldDB" id="A0A918UFA9"/>
<sequence length="669" mass="72943">MFSDRGPQDLGDLARERDRLIELLGRLSAAVGSLEDDAVAVLDAISALERRVRDQRFIVMVVGDFNRGKSTLVNALLGARVLPTLPVPTTAVITEVHYSEQPYAELHPLPADGRAAEPFRVDVTDLRTHLTVRPDAPDTASPYKRAVVGYPVELCRNGVVLVDSPGLNNIEVHDDITLTYLENADAVVMVMDSTAALGQNEREHLEHRIRETSRQHALYVFFVFTKSDIMDEDELSIAIPDIRRRMEPLLQPREALFFVRAKHAVDARSAHDDTALATSGILEFEQSLSVFLAHERGRRAAWAASLELAGLVELGRTTATGSMKLMLMGQAKLERHHAELVPRLQALEARRERLLGLANAQIDQVRTDIEARAREMLRRIGDQCVDWAVEAEIEAKVGASLRIRTKMEAMLEELGAAIAARAEAEVEEWRQDTLVPLLEQQSTLLSELIDHEVAQFEVDLTELRSALFDDDDAGTDPVPAPRVGERVAAGLLGTVGGGVALGYAGFRYGMKGMLRQAAPIMSGLALATLFGVSTGGLALIAVGISTALNARALSRLDKSIRTQIGKEIQQKIADERNDSAARTAAEAVKGLRAATSACVSVLRTEIESIDSQVKVALEARTEGAERVAKQFALLDGVSKDLGDIGEEVGRLVAELEPSEEEASRPPSWS</sequence>
<dbReference type="PANTHER" id="PTHR10465:SF0">
    <property type="entry name" value="SARCALUMENIN"/>
    <property type="match status" value="1"/>
</dbReference>
<evidence type="ECO:0000313" key="8">
    <source>
        <dbReference type="EMBL" id="GGY99380.1"/>
    </source>
</evidence>
<dbReference type="CDD" id="cd09912">
    <property type="entry name" value="DLP_2"/>
    <property type="match status" value="1"/>
</dbReference>
<dbReference type="Proteomes" id="UP000622166">
    <property type="component" value="Unassembled WGS sequence"/>
</dbReference>
<reference evidence="8" key="1">
    <citation type="journal article" date="2014" name="Int. J. Syst. Evol. Microbiol.">
        <title>Complete genome sequence of Corynebacterium casei LMG S-19264T (=DSM 44701T), isolated from a smear-ripened cheese.</title>
        <authorList>
            <consortium name="US DOE Joint Genome Institute (JGI-PGF)"/>
            <person name="Walter F."/>
            <person name="Albersmeier A."/>
            <person name="Kalinowski J."/>
            <person name="Ruckert C."/>
        </authorList>
    </citation>
    <scope>NUCLEOTIDE SEQUENCE</scope>
    <source>
        <strain evidence="8">JCM 4815</strain>
    </source>
</reference>
<keyword evidence="9" id="KW-1185">Reference proteome</keyword>
<dbReference type="PANTHER" id="PTHR10465">
    <property type="entry name" value="TRANSMEMBRANE GTPASE FZO1"/>
    <property type="match status" value="1"/>
</dbReference>
<dbReference type="GO" id="GO:0016020">
    <property type="term" value="C:membrane"/>
    <property type="evidence" value="ECO:0007669"/>
    <property type="project" value="UniProtKB-SubCell"/>
</dbReference>
<name>A0A918UFA9_9ACTN</name>
<dbReference type="GO" id="GO:0003924">
    <property type="term" value="F:GTPase activity"/>
    <property type="evidence" value="ECO:0007669"/>
    <property type="project" value="InterPro"/>
</dbReference>
<evidence type="ECO:0000256" key="4">
    <source>
        <dbReference type="ARBA" id="ARBA00023134"/>
    </source>
</evidence>
<keyword evidence="2" id="KW-0547">Nucleotide-binding</keyword>
<dbReference type="GO" id="GO:0005525">
    <property type="term" value="F:GTP binding"/>
    <property type="evidence" value="ECO:0007669"/>
    <property type="project" value="UniProtKB-KW"/>
</dbReference>
<keyword evidence="4" id="KW-0342">GTP-binding</keyword>
<comment type="subcellular location">
    <subcellularLocation>
        <location evidence="1">Membrane</location>
    </subcellularLocation>
</comment>
<evidence type="ECO:0000256" key="6">
    <source>
        <dbReference type="SAM" id="Phobius"/>
    </source>
</evidence>
<dbReference type="EMBL" id="BMVW01000002">
    <property type="protein sequence ID" value="GGY99380.1"/>
    <property type="molecule type" value="Genomic_DNA"/>
</dbReference>
<dbReference type="InterPro" id="IPR045063">
    <property type="entry name" value="Dynamin_N"/>
</dbReference>
<dbReference type="InterPro" id="IPR027094">
    <property type="entry name" value="Mitofusin_fam"/>
</dbReference>
<feature type="transmembrane region" description="Helical" evidence="6">
    <location>
        <begin position="518"/>
        <end position="544"/>
    </location>
</feature>
<feature type="domain" description="Dynamin N-terminal" evidence="7">
    <location>
        <begin position="59"/>
        <end position="226"/>
    </location>
</feature>
<dbReference type="RefSeq" id="WP_189856980.1">
    <property type="nucleotide sequence ID" value="NZ_BMVW01000002.1"/>
</dbReference>
<protein>
    <recommendedName>
        <fullName evidence="7">Dynamin N-terminal domain-containing protein</fullName>
    </recommendedName>
</protein>
<keyword evidence="3" id="KW-0378">Hydrolase</keyword>
<proteinExistence type="predicted"/>
<accession>A0A918UFA9</accession>
<dbReference type="Gene3D" id="3.40.50.300">
    <property type="entry name" value="P-loop containing nucleotide triphosphate hydrolases"/>
    <property type="match status" value="1"/>
</dbReference>
<feature type="transmembrane region" description="Helical" evidence="6">
    <location>
        <begin position="487"/>
        <end position="506"/>
    </location>
</feature>
<reference evidence="8" key="2">
    <citation type="submission" date="2020-09" db="EMBL/GenBank/DDBJ databases">
        <authorList>
            <person name="Sun Q."/>
            <person name="Ohkuma M."/>
        </authorList>
    </citation>
    <scope>NUCLEOTIDE SEQUENCE</scope>
    <source>
        <strain evidence="8">JCM 4815</strain>
    </source>
</reference>